<evidence type="ECO:0000313" key="1">
    <source>
        <dbReference type="EMBL" id="KAK7302561.1"/>
    </source>
</evidence>
<dbReference type="AlphaFoldDB" id="A0AAN9JQN4"/>
<comment type="caution">
    <text evidence="1">The sequence shown here is derived from an EMBL/GenBank/DDBJ whole genome shotgun (WGS) entry which is preliminary data.</text>
</comment>
<dbReference type="Proteomes" id="UP001359559">
    <property type="component" value="Unassembled WGS sequence"/>
</dbReference>
<dbReference type="EMBL" id="JAYKXN010000003">
    <property type="protein sequence ID" value="KAK7302561.1"/>
    <property type="molecule type" value="Genomic_DNA"/>
</dbReference>
<keyword evidence="2" id="KW-1185">Reference proteome</keyword>
<evidence type="ECO:0000313" key="2">
    <source>
        <dbReference type="Proteomes" id="UP001359559"/>
    </source>
</evidence>
<proteinExistence type="predicted"/>
<gene>
    <name evidence="1" type="ORF">RJT34_13453</name>
</gene>
<protein>
    <submittedName>
        <fullName evidence="1">Uncharacterized protein</fullName>
    </submittedName>
</protein>
<reference evidence="1 2" key="1">
    <citation type="submission" date="2024-01" db="EMBL/GenBank/DDBJ databases">
        <title>The genomes of 5 underutilized Papilionoideae crops provide insights into root nodulation and disease resistance.</title>
        <authorList>
            <person name="Yuan L."/>
        </authorList>
    </citation>
    <scope>NUCLEOTIDE SEQUENCE [LARGE SCALE GENOMIC DNA]</scope>
    <source>
        <strain evidence="1">LY-2023</strain>
        <tissue evidence="1">Leaf</tissue>
    </source>
</reference>
<accession>A0AAN9JQN4</accession>
<name>A0AAN9JQN4_CLITE</name>
<organism evidence="1 2">
    <name type="scientific">Clitoria ternatea</name>
    <name type="common">Butterfly pea</name>
    <dbReference type="NCBI Taxonomy" id="43366"/>
    <lineage>
        <taxon>Eukaryota</taxon>
        <taxon>Viridiplantae</taxon>
        <taxon>Streptophyta</taxon>
        <taxon>Embryophyta</taxon>
        <taxon>Tracheophyta</taxon>
        <taxon>Spermatophyta</taxon>
        <taxon>Magnoliopsida</taxon>
        <taxon>eudicotyledons</taxon>
        <taxon>Gunneridae</taxon>
        <taxon>Pentapetalae</taxon>
        <taxon>rosids</taxon>
        <taxon>fabids</taxon>
        <taxon>Fabales</taxon>
        <taxon>Fabaceae</taxon>
        <taxon>Papilionoideae</taxon>
        <taxon>50 kb inversion clade</taxon>
        <taxon>NPAAA clade</taxon>
        <taxon>indigoferoid/millettioid clade</taxon>
        <taxon>Phaseoleae</taxon>
        <taxon>Clitoria</taxon>
    </lineage>
</organism>
<sequence length="81" mass="9242">MVGSLSLLQETETSYMIHHSQIKLNVPISAQPVRSEETDNFNITDNSNHPMWLPPPFSELCFFFLTPYPSFFSVAVSDSEF</sequence>